<dbReference type="AlphaFoldDB" id="A0AAD6E5J5"/>
<dbReference type="EMBL" id="JAQJAC010000001">
    <property type="protein sequence ID" value="KAJ5600881.1"/>
    <property type="molecule type" value="Genomic_DNA"/>
</dbReference>
<name>A0AAD6E5J5_9EURO</name>
<sequence length="95" mass="10908">MKDKYIEETDLHRQLRLQNIFLNHLHPNDLRTRPQDGRLSPSGISTCTPRCHQNPLRRFNQNGFHEATAIVSDIDTLLEKEDVRYPSSGQANAGL</sequence>
<feature type="region of interest" description="Disordered" evidence="1">
    <location>
        <begin position="27"/>
        <end position="46"/>
    </location>
</feature>
<dbReference type="Proteomes" id="UP001216150">
    <property type="component" value="Unassembled WGS sequence"/>
</dbReference>
<proteinExistence type="predicted"/>
<gene>
    <name evidence="2" type="ORF">N7450_001948</name>
</gene>
<evidence type="ECO:0000313" key="3">
    <source>
        <dbReference type="Proteomes" id="UP001216150"/>
    </source>
</evidence>
<evidence type="ECO:0000256" key="1">
    <source>
        <dbReference type="SAM" id="MobiDB-lite"/>
    </source>
</evidence>
<feature type="compositionally biased region" description="Basic and acidic residues" evidence="1">
    <location>
        <begin position="27"/>
        <end position="36"/>
    </location>
</feature>
<accession>A0AAD6E5J5</accession>
<reference evidence="2 3" key="1">
    <citation type="journal article" date="2023" name="IMA Fungus">
        <title>Comparative genomic study of the Penicillium genus elucidates a diverse pangenome and 15 lateral gene transfer events.</title>
        <authorList>
            <person name="Petersen C."/>
            <person name="Sorensen T."/>
            <person name="Nielsen M.R."/>
            <person name="Sondergaard T.E."/>
            <person name="Sorensen J.L."/>
            <person name="Fitzpatrick D.A."/>
            <person name="Frisvad J.C."/>
            <person name="Nielsen K.L."/>
        </authorList>
    </citation>
    <scope>NUCLEOTIDE SEQUENCE [LARGE SCALE GENOMIC DNA]</scope>
    <source>
        <strain evidence="2 3">IBT 29057</strain>
    </source>
</reference>
<comment type="caution">
    <text evidence="2">The sequence shown here is derived from an EMBL/GenBank/DDBJ whole genome shotgun (WGS) entry which is preliminary data.</text>
</comment>
<organism evidence="2 3">
    <name type="scientific">Penicillium hetheringtonii</name>
    <dbReference type="NCBI Taxonomy" id="911720"/>
    <lineage>
        <taxon>Eukaryota</taxon>
        <taxon>Fungi</taxon>
        <taxon>Dikarya</taxon>
        <taxon>Ascomycota</taxon>
        <taxon>Pezizomycotina</taxon>
        <taxon>Eurotiomycetes</taxon>
        <taxon>Eurotiomycetidae</taxon>
        <taxon>Eurotiales</taxon>
        <taxon>Aspergillaceae</taxon>
        <taxon>Penicillium</taxon>
    </lineage>
</organism>
<evidence type="ECO:0000313" key="2">
    <source>
        <dbReference type="EMBL" id="KAJ5600881.1"/>
    </source>
</evidence>
<protein>
    <submittedName>
        <fullName evidence="2">Uncharacterized protein</fullName>
    </submittedName>
</protein>
<keyword evidence="3" id="KW-1185">Reference proteome</keyword>